<evidence type="ECO:0000256" key="2">
    <source>
        <dbReference type="SAM" id="SignalP"/>
    </source>
</evidence>
<evidence type="ECO:0000313" key="3">
    <source>
        <dbReference type="EMBL" id="ESS71804.1"/>
    </source>
</evidence>
<feature type="chain" id="PRO_5004733462" evidence="2">
    <location>
        <begin position="23"/>
        <end position="158"/>
    </location>
</feature>
<dbReference type="STRING" id="1116472.MGMO_88c00150"/>
<dbReference type="AlphaFoldDB" id="V5BVA9"/>
<name>V5BVA9_9GAMM</name>
<feature type="region of interest" description="Disordered" evidence="1">
    <location>
        <begin position="130"/>
        <end position="158"/>
    </location>
</feature>
<dbReference type="OrthoDB" id="9154574at2"/>
<feature type="compositionally biased region" description="Basic and acidic residues" evidence="1">
    <location>
        <begin position="142"/>
        <end position="158"/>
    </location>
</feature>
<accession>V5BVA9</accession>
<proteinExistence type="predicted"/>
<evidence type="ECO:0000313" key="4">
    <source>
        <dbReference type="Proteomes" id="UP000017842"/>
    </source>
</evidence>
<dbReference type="RefSeq" id="WP_023495131.1">
    <property type="nucleotide sequence ID" value="NZ_AYLO01000085.1"/>
</dbReference>
<comment type="caution">
    <text evidence="3">The sequence shown here is derived from an EMBL/GenBank/DDBJ whole genome shotgun (WGS) entry which is preliminary data.</text>
</comment>
<reference evidence="3 4" key="1">
    <citation type="journal article" date="2013" name="Genome Announc.">
        <title>Draft Genome Sequence of the Methanotrophic Gammaproteobacterium Methyloglobulus morosus DSM 22980 Strain KoM1.</title>
        <authorList>
            <person name="Poehlein A."/>
            <person name="Deutzmann J.S."/>
            <person name="Daniel R."/>
            <person name="Simeonova D.D."/>
        </authorList>
    </citation>
    <scope>NUCLEOTIDE SEQUENCE [LARGE SCALE GENOMIC DNA]</scope>
    <source>
        <strain evidence="3 4">KoM1</strain>
    </source>
</reference>
<feature type="signal peptide" evidence="2">
    <location>
        <begin position="1"/>
        <end position="22"/>
    </location>
</feature>
<dbReference type="EMBL" id="AYLO01000085">
    <property type="protein sequence ID" value="ESS71804.1"/>
    <property type="molecule type" value="Genomic_DNA"/>
</dbReference>
<keyword evidence="2" id="KW-0732">Signal</keyword>
<keyword evidence="4" id="KW-1185">Reference proteome</keyword>
<dbReference type="Proteomes" id="UP000017842">
    <property type="component" value="Unassembled WGS sequence"/>
</dbReference>
<evidence type="ECO:0000256" key="1">
    <source>
        <dbReference type="SAM" id="MobiDB-lite"/>
    </source>
</evidence>
<organism evidence="3 4">
    <name type="scientific">Methyloglobulus morosus KoM1</name>
    <dbReference type="NCBI Taxonomy" id="1116472"/>
    <lineage>
        <taxon>Bacteria</taxon>
        <taxon>Pseudomonadati</taxon>
        <taxon>Pseudomonadota</taxon>
        <taxon>Gammaproteobacteria</taxon>
        <taxon>Methylococcales</taxon>
        <taxon>Methylococcaceae</taxon>
        <taxon>Methyloglobulus</taxon>
    </lineage>
</organism>
<sequence length="158" mass="16951">MSIKKLAFAAATILGLYLTVLADVYADQVETKCRVRPDRSKVSVDGEGLGNGSYYAEVKSGGVIIKSGDVQTISSSGDEVEFDFDSNTNDIAEGATAITFDFIKNRSVTGSIFKTTDNGVTGQLVEDDNAKCRGKKSRMRHGGHDNHHGGHDDGPNHR</sequence>
<feature type="compositionally biased region" description="Basic residues" evidence="1">
    <location>
        <begin position="132"/>
        <end position="141"/>
    </location>
</feature>
<gene>
    <name evidence="3" type="ORF">MGMO_88c00150</name>
</gene>
<protein>
    <submittedName>
        <fullName evidence="3">Uncharacterized protein</fullName>
    </submittedName>
</protein>